<dbReference type="PANTHER" id="PTHR43782">
    <property type="entry name" value="ARGINASE"/>
    <property type="match status" value="1"/>
</dbReference>
<accession>A0A099LV37</accession>
<evidence type="ECO:0000313" key="5">
    <source>
        <dbReference type="EMBL" id="KGK12113.1"/>
    </source>
</evidence>
<evidence type="ECO:0000256" key="2">
    <source>
        <dbReference type="ARBA" id="ARBA00022801"/>
    </source>
</evidence>
<dbReference type="Gene3D" id="3.40.800.10">
    <property type="entry name" value="Ureohydrolase domain"/>
    <property type="match status" value="1"/>
</dbReference>
<evidence type="ECO:0000256" key="3">
    <source>
        <dbReference type="ARBA" id="ARBA00023211"/>
    </source>
</evidence>
<evidence type="ECO:0000256" key="1">
    <source>
        <dbReference type="ARBA" id="ARBA00022723"/>
    </source>
</evidence>
<keyword evidence="2" id="KW-0378">Hydrolase</keyword>
<reference evidence="5 6" key="1">
    <citation type="submission" date="2014-04" db="EMBL/GenBank/DDBJ databases">
        <title>Genome sequencing of Vibrio navarrensis strains.</title>
        <authorList>
            <person name="Gladney L.M."/>
            <person name="Katz L.S."/>
            <person name="Marino-Ramirez L."/>
            <person name="Jordan I.K."/>
        </authorList>
    </citation>
    <scope>NUCLEOTIDE SEQUENCE [LARGE SCALE GENOMIC DNA]</scope>
    <source>
        <strain evidence="5 6">ATCC 51183</strain>
    </source>
</reference>
<sequence length="275" mass="29800">MPFQILCSQGRVADRSDRMLEGAKLTADKLALHYDLTPNYVGQRSPAKSDDWSLALPEAKKHLDLLQTETSRLLANGKHPVIFASNTCSASLATLPVVAATFPDIKVLWIDAHSDFNTPDTTETGYLGGMVLAATCGLWESGLGSGVKPNNVGLIGVHDIDEKELNNVNNAGVIHFPPSTLTPESVMRFIGDSKVWVHVDWDVMDPGQISADFKVEGGLKIAQLLELFESLPSNQIMGLELAEFCADSHSSVANMEGLDLILKTVDALFKQNKSL</sequence>
<keyword evidence="1" id="KW-0479">Metal-binding</keyword>
<gene>
    <name evidence="5" type="ORF">EA26_12635</name>
</gene>
<dbReference type="CDD" id="cd09999">
    <property type="entry name" value="Arginase-like_1"/>
    <property type="match status" value="1"/>
</dbReference>
<dbReference type="SUPFAM" id="SSF52768">
    <property type="entry name" value="Arginase/deacetylase"/>
    <property type="match status" value="1"/>
</dbReference>
<dbReference type="GO" id="GO:0004053">
    <property type="term" value="F:arginase activity"/>
    <property type="evidence" value="ECO:0007669"/>
    <property type="project" value="TreeGrafter"/>
</dbReference>
<dbReference type="GO" id="GO:0030145">
    <property type="term" value="F:manganese ion binding"/>
    <property type="evidence" value="ECO:0007669"/>
    <property type="project" value="TreeGrafter"/>
</dbReference>
<dbReference type="GeneID" id="43684004"/>
<dbReference type="STRING" id="29495.EA26_12635"/>
<dbReference type="InterPro" id="IPR006035">
    <property type="entry name" value="Ureohydrolase"/>
</dbReference>
<comment type="caution">
    <text evidence="5">The sequence shown here is derived from an EMBL/GenBank/DDBJ whole genome shotgun (WGS) entry which is preliminary data.</text>
</comment>
<dbReference type="RefSeq" id="WP_039427846.1">
    <property type="nucleotide sequence ID" value="NZ_CP061844.1"/>
</dbReference>
<evidence type="ECO:0000313" key="6">
    <source>
        <dbReference type="Proteomes" id="UP000029994"/>
    </source>
</evidence>
<dbReference type="Proteomes" id="UP000029994">
    <property type="component" value="Unassembled WGS sequence"/>
</dbReference>
<comment type="similarity">
    <text evidence="4">Belongs to the arginase family.</text>
</comment>
<dbReference type="GO" id="GO:0005829">
    <property type="term" value="C:cytosol"/>
    <property type="evidence" value="ECO:0007669"/>
    <property type="project" value="TreeGrafter"/>
</dbReference>
<proteinExistence type="inferred from homology"/>
<protein>
    <submittedName>
        <fullName evidence="5">Arginase</fullName>
    </submittedName>
</protein>
<organism evidence="5 6">
    <name type="scientific">Vibrio navarrensis</name>
    <dbReference type="NCBI Taxonomy" id="29495"/>
    <lineage>
        <taxon>Bacteria</taxon>
        <taxon>Pseudomonadati</taxon>
        <taxon>Pseudomonadota</taxon>
        <taxon>Gammaproteobacteria</taxon>
        <taxon>Vibrionales</taxon>
        <taxon>Vibrionaceae</taxon>
        <taxon>Vibrio</taxon>
    </lineage>
</organism>
<dbReference type="InterPro" id="IPR023696">
    <property type="entry name" value="Ureohydrolase_dom_sf"/>
</dbReference>
<keyword evidence="6" id="KW-1185">Reference proteome</keyword>
<dbReference type="PROSITE" id="PS51409">
    <property type="entry name" value="ARGINASE_2"/>
    <property type="match status" value="1"/>
</dbReference>
<dbReference type="AlphaFoldDB" id="A0A099LV37"/>
<dbReference type="eggNOG" id="COG0010">
    <property type="taxonomic scope" value="Bacteria"/>
</dbReference>
<name>A0A099LV37_9VIBR</name>
<evidence type="ECO:0000256" key="4">
    <source>
        <dbReference type="PROSITE-ProRule" id="PRU00742"/>
    </source>
</evidence>
<dbReference type="PANTHER" id="PTHR43782:SF3">
    <property type="entry name" value="ARGINASE"/>
    <property type="match status" value="1"/>
</dbReference>
<dbReference type="Pfam" id="PF00491">
    <property type="entry name" value="Arginase"/>
    <property type="match status" value="1"/>
</dbReference>
<dbReference type="EMBL" id="JMCG01000001">
    <property type="protein sequence ID" value="KGK12113.1"/>
    <property type="molecule type" value="Genomic_DNA"/>
</dbReference>
<keyword evidence="3" id="KW-0464">Manganese</keyword>